<dbReference type="InterPro" id="IPR035903">
    <property type="entry name" value="HesB-like_dom_sf"/>
</dbReference>
<dbReference type="AlphaFoldDB" id="A0A4R3K0R4"/>
<proteinExistence type="predicted"/>
<protein>
    <submittedName>
        <fullName evidence="3">Iron-sulfur cluster assembly protein</fullName>
    </submittedName>
</protein>
<reference evidence="3 4" key="1">
    <citation type="submission" date="2019-03" db="EMBL/GenBank/DDBJ databases">
        <title>Genomic Encyclopedia of Type Strains, Phase IV (KMG-IV): sequencing the most valuable type-strain genomes for metagenomic binning, comparative biology and taxonomic classification.</title>
        <authorList>
            <person name="Goeker M."/>
        </authorList>
    </citation>
    <scope>NUCLEOTIDE SEQUENCE [LARGE SCALE GENOMIC DNA]</scope>
    <source>
        <strain evidence="3 4">DSM 103923</strain>
    </source>
</reference>
<dbReference type="RefSeq" id="WP_126459694.1">
    <property type="nucleotide sequence ID" value="NZ_AP018721.1"/>
</dbReference>
<organism evidence="3 4">
    <name type="scientific">Sulfuritortus calidifontis</name>
    <dbReference type="NCBI Taxonomy" id="1914471"/>
    <lineage>
        <taxon>Bacteria</taxon>
        <taxon>Pseudomonadati</taxon>
        <taxon>Pseudomonadota</taxon>
        <taxon>Betaproteobacteria</taxon>
        <taxon>Nitrosomonadales</taxon>
        <taxon>Thiobacillaceae</taxon>
        <taxon>Sulfuritortus</taxon>
    </lineage>
</organism>
<evidence type="ECO:0000313" key="4">
    <source>
        <dbReference type="Proteomes" id="UP000295135"/>
    </source>
</evidence>
<dbReference type="Gene3D" id="2.60.300.12">
    <property type="entry name" value="HesB-like domain"/>
    <property type="match status" value="1"/>
</dbReference>
<name>A0A4R3K0R4_9PROT</name>
<keyword evidence="4" id="KW-1185">Reference proteome</keyword>
<evidence type="ECO:0000313" key="3">
    <source>
        <dbReference type="EMBL" id="TCS73879.1"/>
    </source>
</evidence>
<dbReference type="Pfam" id="PF01521">
    <property type="entry name" value="Fe-S_biosyn"/>
    <property type="match status" value="1"/>
</dbReference>
<dbReference type="Proteomes" id="UP000295135">
    <property type="component" value="Unassembled WGS sequence"/>
</dbReference>
<feature type="region of interest" description="Disordered" evidence="1">
    <location>
        <begin position="87"/>
        <end position="124"/>
    </location>
</feature>
<dbReference type="OrthoDB" id="9795497at2"/>
<accession>A0A4R3K0R4</accession>
<dbReference type="EMBL" id="SLZY01000001">
    <property type="protein sequence ID" value="TCS73879.1"/>
    <property type="molecule type" value="Genomic_DNA"/>
</dbReference>
<comment type="caution">
    <text evidence="3">The sequence shown here is derived from an EMBL/GenBank/DDBJ whole genome shotgun (WGS) entry which is preliminary data.</text>
</comment>
<gene>
    <name evidence="3" type="ORF">EDC61_101101</name>
</gene>
<evidence type="ECO:0000259" key="2">
    <source>
        <dbReference type="Pfam" id="PF01521"/>
    </source>
</evidence>
<evidence type="ECO:0000256" key="1">
    <source>
        <dbReference type="SAM" id="MobiDB-lite"/>
    </source>
</evidence>
<dbReference type="SUPFAM" id="SSF89360">
    <property type="entry name" value="HesB-like domain"/>
    <property type="match status" value="1"/>
</dbReference>
<feature type="compositionally biased region" description="Gly residues" evidence="1">
    <location>
        <begin position="96"/>
        <end position="124"/>
    </location>
</feature>
<dbReference type="InterPro" id="IPR000361">
    <property type="entry name" value="ATAP_core_dom"/>
</dbReference>
<sequence length="124" mass="12469">MITVTKAAAEQIRQAATQNDSENLGLRIAAKVNDEGMLEIGMGFDQERSNDSVSDQWGVTVLVNAQSAPYLNEITLDFGEVSPGQMGFVFSMPEPQGGGGSCGSSGGGGGCGSGGCGSGGCGSR</sequence>
<feature type="domain" description="Core" evidence="2">
    <location>
        <begin position="2"/>
        <end position="80"/>
    </location>
</feature>